<keyword evidence="1" id="KW-0472">Membrane</keyword>
<feature type="transmembrane region" description="Helical" evidence="1">
    <location>
        <begin position="235"/>
        <end position="257"/>
    </location>
</feature>
<dbReference type="EMBL" id="JAGFBR010000019">
    <property type="protein sequence ID" value="KAH0448739.1"/>
    <property type="molecule type" value="Genomic_DNA"/>
</dbReference>
<evidence type="ECO:0000313" key="3">
    <source>
        <dbReference type="Proteomes" id="UP000775213"/>
    </source>
</evidence>
<keyword evidence="1" id="KW-1133">Transmembrane helix</keyword>
<organism evidence="2 3">
    <name type="scientific">Dendrobium chrysotoxum</name>
    <name type="common">Orchid</name>
    <dbReference type="NCBI Taxonomy" id="161865"/>
    <lineage>
        <taxon>Eukaryota</taxon>
        <taxon>Viridiplantae</taxon>
        <taxon>Streptophyta</taxon>
        <taxon>Embryophyta</taxon>
        <taxon>Tracheophyta</taxon>
        <taxon>Spermatophyta</taxon>
        <taxon>Magnoliopsida</taxon>
        <taxon>Liliopsida</taxon>
        <taxon>Asparagales</taxon>
        <taxon>Orchidaceae</taxon>
        <taxon>Epidendroideae</taxon>
        <taxon>Malaxideae</taxon>
        <taxon>Dendrobiinae</taxon>
        <taxon>Dendrobium</taxon>
    </lineage>
</organism>
<evidence type="ECO:0000256" key="1">
    <source>
        <dbReference type="SAM" id="Phobius"/>
    </source>
</evidence>
<evidence type="ECO:0000313" key="2">
    <source>
        <dbReference type="EMBL" id="KAH0448739.1"/>
    </source>
</evidence>
<sequence>MNEIVYDFDTLVKKARLVDIDLISTQQSWDANMKKFRREPSRGSVESITAYQLPNQNKIKTHNSVESITAYQLSNKSKELKEVWHLLYNKKLKEGRPLHHSKELKKGTTSLLCEELKEGMASSSGEDVERVRFFRHDFTIEFPIESLPLQKTCLKEKFNTKIRWHIIAVSRLSCSLLYTGRGRQGLASGNRSRASDPMGLVAAGAELAAWRGSRSAEYLVFGRSRAELLTSSSGILSMSSFFHSALMISVIVLRVVLMNSDLRAAAPLDLRSLAW</sequence>
<protein>
    <submittedName>
        <fullName evidence="2">Uncharacterized protein</fullName>
    </submittedName>
</protein>
<proteinExistence type="predicted"/>
<keyword evidence="3" id="KW-1185">Reference proteome</keyword>
<dbReference type="Proteomes" id="UP000775213">
    <property type="component" value="Unassembled WGS sequence"/>
</dbReference>
<accession>A0AAV7FK69</accession>
<dbReference type="AlphaFoldDB" id="A0AAV7FK69"/>
<reference evidence="2 3" key="1">
    <citation type="journal article" date="2021" name="Hortic Res">
        <title>Chromosome-scale assembly of the Dendrobium chrysotoxum genome enhances the understanding of orchid evolution.</title>
        <authorList>
            <person name="Zhang Y."/>
            <person name="Zhang G.Q."/>
            <person name="Zhang D."/>
            <person name="Liu X.D."/>
            <person name="Xu X.Y."/>
            <person name="Sun W.H."/>
            <person name="Yu X."/>
            <person name="Zhu X."/>
            <person name="Wang Z.W."/>
            <person name="Zhao X."/>
            <person name="Zhong W.Y."/>
            <person name="Chen H."/>
            <person name="Yin W.L."/>
            <person name="Huang T."/>
            <person name="Niu S.C."/>
            <person name="Liu Z.J."/>
        </authorList>
    </citation>
    <scope>NUCLEOTIDE SEQUENCE [LARGE SCALE GENOMIC DNA]</scope>
    <source>
        <strain evidence="2">Lindl</strain>
    </source>
</reference>
<gene>
    <name evidence="2" type="ORF">IEQ34_022539</name>
</gene>
<keyword evidence="1" id="KW-0812">Transmembrane</keyword>
<name>A0AAV7FK69_DENCH</name>
<comment type="caution">
    <text evidence="2">The sequence shown here is derived from an EMBL/GenBank/DDBJ whole genome shotgun (WGS) entry which is preliminary data.</text>
</comment>